<keyword evidence="6 7" id="KW-0472">Membrane</keyword>
<dbReference type="Gene3D" id="1.20.1560.10">
    <property type="entry name" value="ABC transporter type 1, transmembrane domain"/>
    <property type="match status" value="1"/>
</dbReference>
<evidence type="ECO:0000256" key="4">
    <source>
        <dbReference type="ARBA" id="ARBA00022840"/>
    </source>
</evidence>
<dbReference type="InterPro" id="IPR036640">
    <property type="entry name" value="ABC1_TM_sf"/>
</dbReference>
<dbReference type="PROSITE" id="PS50893">
    <property type="entry name" value="ABC_TRANSPORTER_2"/>
    <property type="match status" value="1"/>
</dbReference>
<comment type="subcellular location">
    <subcellularLocation>
        <location evidence="1">Cell membrane</location>
        <topology evidence="1">Multi-pass membrane protein</topology>
    </subcellularLocation>
</comment>
<dbReference type="PROSITE" id="PS00211">
    <property type="entry name" value="ABC_TRANSPORTER_1"/>
    <property type="match status" value="1"/>
</dbReference>
<keyword evidence="5 7" id="KW-1133">Transmembrane helix</keyword>
<dbReference type="InterPro" id="IPR027417">
    <property type="entry name" value="P-loop_NTPase"/>
</dbReference>
<dbReference type="CDD" id="cd03228">
    <property type="entry name" value="ABCC_MRP_Like"/>
    <property type="match status" value="1"/>
</dbReference>
<organism evidence="10 11">
    <name type="scientific">Kutzneria chonburiensis</name>
    <dbReference type="NCBI Taxonomy" id="1483604"/>
    <lineage>
        <taxon>Bacteria</taxon>
        <taxon>Bacillati</taxon>
        <taxon>Actinomycetota</taxon>
        <taxon>Actinomycetes</taxon>
        <taxon>Pseudonocardiales</taxon>
        <taxon>Pseudonocardiaceae</taxon>
        <taxon>Kutzneria</taxon>
    </lineage>
</organism>
<feature type="transmembrane region" description="Helical" evidence="7">
    <location>
        <begin position="55"/>
        <end position="80"/>
    </location>
</feature>
<sequence length="628" mass="66632">MSEPLVGVDAMVEPNWTRQDRQVAESGLWRTLLALPSALRMVISLSWQASRPHTVLAAVLTVASGGATAFGLIATTTVFTSLLESGPTADRVLAALPAAVSMVVAFILRALLDSAATAEQSILRPLVEKAANERVHRAVSTVDLITFEDAEYVELLRQCLQMGVRNIGTSVQSISGLLSSMFNLAAAVVTSGLLHPVLPILVLVSVLPQVWASTRAARLGFASYLRTLSRMRRLSVASQLLTDRTTAAEMRACTAGPALLAEYRRINTQIADEARRVDLHKTGIRLIGRGATGVGTGACYLALGFLLYNGSLPLGLASGAVVALRLASSALGGTMSNINALYESSLYLDLYTTLLDKTAAATRPPLAAQAPANPAVISLDHVAFSYPGQSDEALRDISLTILRGQTVALVGENGSGKSTLAKLITGLYRPADGSVSWDGVDLSDVDDGSVRQRIGLVMQEPARWPMTARDNIRIGRLDRPDPHGELLAWAAAESGAADVVAGLDLGLDTVLSRQFEGGRDLSGGQWQRIGVARGLYRDAPVLVADEPTAAMDARAEQAVFESLRRLGDDRTTILITHRLANVRHADQIIVLSAGRIVESGRHDDLVAAGGEYAQMLAIQAAAFTDSVV</sequence>
<comment type="caution">
    <text evidence="10">The sequence shown here is derived from an EMBL/GenBank/DDBJ whole genome shotgun (WGS) entry which is preliminary data.</text>
</comment>
<feature type="domain" description="ABC transmembrane type-1" evidence="9">
    <location>
        <begin position="55"/>
        <end position="343"/>
    </location>
</feature>
<evidence type="ECO:0000256" key="3">
    <source>
        <dbReference type="ARBA" id="ARBA00022741"/>
    </source>
</evidence>
<keyword evidence="3" id="KW-0547">Nucleotide-binding</keyword>
<evidence type="ECO:0000256" key="2">
    <source>
        <dbReference type="ARBA" id="ARBA00022692"/>
    </source>
</evidence>
<dbReference type="InterPro" id="IPR011527">
    <property type="entry name" value="ABC1_TM_dom"/>
</dbReference>
<dbReference type="SUPFAM" id="SSF90123">
    <property type="entry name" value="ABC transporter transmembrane region"/>
    <property type="match status" value="1"/>
</dbReference>
<evidence type="ECO:0000256" key="7">
    <source>
        <dbReference type="SAM" id="Phobius"/>
    </source>
</evidence>
<name>A0ABV6N7Q8_9PSEU</name>
<dbReference type="PANTHER" id="PTHR43394">
    <property type="entry name" value="ATP-DEPENDENT PERMEASE MDL1, MITOCHONDRIAL"/>
    <property type="match status" value="1"/>
</dbReference>
<dbReference type="PANTHER" id="PTHR43394:SF1">
    <property type="entry name" value="ATP-BINDING CASSETTE SUB-FAMILY B MEMBER 10, MITOCHONDRIAL"/>
    <property type="match status" value="1"/>
</dbReference>
<keyword evidence="4 10" id="KW-0067">ATP-binding</keyword>
<evidence type="ECO:0000259" key="8">
    <source>
        <dbReference type="PROSITE" id="PS50893"/>
    </source>
</evidence>
<keyword evidence="11" id="KW-1185">Reference proteome</keyword>
<evidence type="ECO:0000256" key="1">
    <source>
        <dbReference type="ARBA" id="ARBA00004651"/>
    </source>
</evidence>
<dbReference type="GO" id="GO:0005524">
    <property type="term" value="F:ATP binding"/>
    <property type="evidence" value="ECO:0007669"/>
    <property type="project" value="UniProtKB-KW"/>
</dbReference>
<feature type="transmembrane region" description="Helical" evidence="7">
    <location>
        <begin position="286"/>
        <end position="308"/>
    </location>
</feature>
<dbReference type="SMART" id="SM00382">
    <property type="entry name" value="AAA"/>
    <property type="match status" value="1"/>
</dbReference>
<dbReference type="Gene3D" id="3.40.50.300">
    <property type="entry name" value="P-loop containing nucleotide triphosphate hydrolases"/>
    <property type="match status" value="1"/>
</dbReference>
<evidence type="ECO:0000256" key="6">
    <source>
        <dbReference type="ARBA" id="ARBA00023136"/>
    </source>
</evidence>
<evidence type="ECO:0000259" key="9">
    <source>
        <dbReference type="PROSITE" id="PS50929"/>
    </source>
</evidence>
<dbReference type="Proteomes" id="UP001589810">
    <property type="component" value="Unassembled WGS sequence"/>
</dbReference>
<evidence type="ECO:0000256" key="5">
    <source>
        <dbReference type="ARBA" id="ARBA00022989"/>
    </source>
</evidence>
<proteinExistence type="predicted"/>
<keyword evidence="2 7" id="KW-0812">Transmembrane</keyword>
<dbReference type="InterPro" id="IPR017871">
    <property type="entry name" value="ABC_transporter-like_CS"/>
</dbReference>
<dbReference type="SUPFAM" id="SSF52540">
    <property type="entry name" value="P-loop containing nucleoside triphosphate hydrolases"/>
    <property type="match status" value="1"/>
</dbReference>
<protein>
    <submittedName>
        <fullName evidence="10">ABC transporter ATP-binding protein</fullName>
    </submittedName>
</protein>
<dbReference type="Pfam" id="PF00005">
    <property type="entry name" value="ABC_tran"/>
    <property type="match status" value="1"/>
</dbReference>
<feature type="transmembrane region" description="Helical" evidence="7">
    <location>
        <begin position="92"/>
        <end position="112"/>
    </location>
</feature>
<evidence type="ECO:0000313" key="10">
    <source>
        <dbReference type="EMBL" id="MFC0548459.1"/>
    </source>
</evidence>
<dbReference type="EMBL" id="JBHLUD010000016">
    <property type="protein sequence ID" value="MFC0548459.1"/>
    <property type="molecule type" value="Genomic_DNA"/>
</dbReference>
<feature type="domain" description="ABC transporter" evidence="8">
    <location>
        <begin position="377"/>
        <end position="618"/>
    </location>
</feature>
<gene>
    <name evidence="10" type="ORF">ACFFH7_43620</name>
</gene>
<accession>A0ABV6N7Q8</accession>
<dbReference type="RefSeq" id="WP_273943866.1">
    <property type="nucleotide sequence ID" value="NZ_CP097263.1"/>
</dbReference>
<dbReference type="InterPro" id="IPR003439">
    <property type="entry name" value="ABC_transporter-like_ATP-bd"/>
</dbReference>
<evidence type="ECO:0000313" key="11">
    <source>
        <dbReference type="Proteomes" id="UP001589810"/>
    </source>
</evidence>
<dbReference type="InterPro" id="IPR003593">
    <property type="entry name" value="AAA+_ATPase"/>
</dbReference>
<dbReference type="InterPro" id="IPR039421">
    <property type="entry name" value="Type_1_exporter"/>
</dbReference>
<dbReference type="PROSITE" id="PS50929">
    <property type="entry name" value="ABC_TM1F"/>
    <property type="match status" value="1"/>
</dbReference>
<reference evidence="10 11" key="1">
    <citation type="submission" date="2024-09" db="EMBL/GenBank/DDBJ databases">
        <authorList>
            <person name="Sun Q."/>
            <person name="Mori K."/>
        </authorList>
    </citation>
    <scope>NUCLEOTIDE SEQUENCE [LARGE SCALE GENOMIC DNA]</scope>
    <source>
        <strain evidence="10 11">TBRC 1432</strain>
    </source>
</reference>